<dbReference type="GO" id="GO:0043565">
    <property type="term" value="F:sequence-specific DNA binding"/>
    <property type="evidence" value="ECO:0007669"/>
    <property type="project" value="InterPro"/>
</dbReference>
<keyword evidence="5 16" id="KW-0597">Phosphoprotein</keyword>
<dbReference type="InterPro" id="IPR027417">
    <property type="entry name" value="P-loop_NTPase"/>
</dbReference>
<dbReference type="CDD" id="cd00156">
    <property type="entry name" value="REC"/>
    <property type="match status" value="1"/>
</dbReference>
<dbReference type="GO" id="GO:0006355">
    <property type="term" value="P:regulation of DNA-templated transcription"/>
    <property type="evidence" value="ECO:0007669"/>
    <property type="project" value="InterPro"/>
</dbReference>
<feature type="compositionally biased region" description="Basic and acidic residues" evidence="17">
    <location>
        <begin position="478"/>
        <end position="488"/>
    </location>
</feature>
<keyword evidence="10" id="KW-0238">DNA-binding</keyword>
<feature type="domain" description="Response regulatory" evidence="19">
    <location>
        <begin position="4"/>
        <end position="119"/>
    </location>
</feature>
<dbReference type="Proteomes" id="UP000245865">
    <property type="component" value="Unassembled WGS sequence"/>
</dbReference>
<dbReference type="PROSITE" id="PS50110">
    <property type="entry name" value="RESPONSE_REGULATORY"/>
    <property type="match status" value="1"/>
</dbReference>
<keyword evidence="7" id="KW-0067">ATP-binding</keyword>
<dbReference type="SUPFAM" id="SSF52172">
    <property type="entry name" value="CheY-like"/>
    <property type="match status" value="1"/>
</dbReference>
<sequence>MGTRILIADDDPVQRRNLEASILRMGYRTLLADGGLSAYGFIRSRKDISLVLLDLAMPDLDGFSVLARLQHVNATPPVIALVQNDDMQGAMRAIRLGAVDFLTKPAAFERLQLSVANAFKLDALTQELQRTRFPLKRHIQLSDMAAKSPEMEKVAILARRAAALDAPLLIEGEPGAGKETLARAISCGSDRWQASFVAVDCRSLTPQSAEEELFGCPAMSVPDSGNDPAKTAGKLMQARGGTLFLNEVGDMPYRVQLRLFKAIKGACASLLSDVRIIASSSECLSELVQLGRFHAGLYHWLASFLIKIPPLRHRTEDIPILAHRFMVQFAGEERLSHITGIKPFALELLKNHHWPGNVRELKNAIYQAVLLCEKDALTARDFRHAGLVYGSQYAEPIRAEDAECGSQCLKEFGKGAFSSIDNDGEVKTLAAAEEEMIRFAIAHYDGQISEVARRLGIGRTTLYRKLKEYGIDMALSEGRGRGTSESRHTASPKGVSKG</sequence>
<proteinExistence type="predicted"/>
<evidence type="ECO:0000256" key="16">
    <source>
        <dbReference type="PROSITE-ProRule" id="PRU00169"/>
    </source>
</evidence>
<evidence type="ECO:0000256" key="13">
    <source>
        <dbReference type="ARBA" id="ARBA00029881"/>
    </source>
</evidence>
<evidence type="ECO:0000256" key="12">
    <source>
        <dbReference type="ARBA" id="ARBA00023163"/>
    </source>
</evidence>
<accession>A0A316JQ53</accession>
<evidence type="ECO:0000256" key="1">
    <source>
        <dbReference type="ARBA" id="ARBA00004496"/>
    </source>
</evidence>
<dbReference type="Gene3D" id="1.10.10.60">
    <property type="entry name" value="Homeodomain-like"/>
    <property type="match status" value="1"/>
</dbReference>
<evidence type="ECO:0000259" key="18">
    <source>
        <dbReference type="PROSITE" id="PS50045"/>
    </source>
</evidence>
<evidence type="ECO:0000256" key="14">
    <source>
        <dbReference type="ARBA" id="ARBA00031910"/>
    </source>
</evidence>
<name>A0A316JQ53_9HYPH</name>
<dbReference type="PRINTS" id="PR01590">
    <property type="entry name" value="HTHFIS"/>
</dbReference>
<dbReference type="InterPro" id="IPR025944">
    <property type="entry name" value="Sigma_54_int_dom_CS"/>
</dbReference>
<comment type="subcellular location">
    <subcellularLocation>
        <location evidence="1">Cytoplasm</location>
    </subcellularLocation>
</comment>
<dbReference type="InterPro" id="IPR002078">
    <property type="entry name" value="Sigma_54_int"/>
</dbReference>
<evidence type="ECO:0000256" key="5">
    <source>
        <dbReference type="ARBA" id="ARBA00022553"/>
    </source>
</evidence>
<dbReference type="Gene3D" id="1.10.8.60">
    <property type="match status" value="1"/>
</dbReference>
<gene>
    <name evidence="20" type="ORF">DKP76_11305</name>
</gene>
<dbReference type="RefSeq" id="WP_109706728.1">
    <property type="nucleotide sequence ID" value="NZ_QGDB01000004.1"/>
</dbReference>
<dbReference type="CDD" id="cd00009">
    <property type="entry name" value="AAA"/>
    <property type="match status" value="1"/>
</dbReference>
<dbReference type="Pfam" id="PF00072">
    <property type="entry name" value="Response_reg"/>
    <property type="match status" value="1"/>
</dbReference>
<dbReference type="EMBL" id="QGDB01000004">
    <property type="protein sequence ID" value="PWL17360.1"/>
    <property type="molecule type" value="Genomic_DNA"/>
</dbReference>
<dbReference type="GO" id="GO:0005737">
    <property type="term" value="C:cytoplasm"/>
    <property type="evidence" value="ECO:0007669"/>
    <property type="project" value="UniProtKB-SubCell"/>
</dbReference>
<evidence type="ECO:0000259" key="19">
    <source>
        <dbReference type="PROSITE" id="PS50110"/>
    </source>
</evidence>
<dbReference type="InterPro" id="IPR011006">
    <property type="entry name" value="CheY-like_superfamily"/>
</dbReference>
<evidence type="ECO:0000256" key="7">
    <source>
        <dbReference type="ARBA" id="ARBA00022840"/>
    </source>
</evidence>
<keyword evidence="4" id="KW-0678">Repressor</keyword>
<dbReference type="Pfam" id="PF02954">
    <property type="entry name" value="HTH_8"/>
    <property type="match status" value="1"/>
</dbReference>
<feature type="modified residue" description="4-aspartylphosphate" evidence="16">
    <location>
        <position position="54"/>
    </location>
</feature>
<dbReference type="InterPro" id="IPR002197">
    <property type="entry name" value="HTH_Fis"/>
</dbReference>
<dbReference type="InterPro" id="IPR001789">
    <property type="entry name" value="Sig_transdc_resp-reg_receiver"/>
</dbReference>
<keyword evidence="9" id="KW-0805">Transcription regulation</keyword>
<dbReference type="InterPro" id="IPR009057">
    <property type="entry name" value="Homeodomain-like_sf"/>
</dbReference>
<evidence type="ECO:0000313" key="20">
    <source>
        <dbReference type="EMBL" id="PWL17360.1"/>
    </source>
</evidence>
<keyword evidence="6" id="KW-0547">Nucleotide-binding</keyword>
<organism evidence="20 21">
    <name type="scientific">Falsochrobactrum shanghaiense</name>
    <dbReference type="NCBI Taxonomy" id="2201899"/>
    <lineage>
        <taxon>Bacteria</taxon>
        <taxon>Pseudomonadati</taxon>
        <taxon>Pseudomonadota</taxon>
        <taxon>Alphaproteobacteria</taxon>
        <taxon>Hyphomicrobiales</taxon>
        <taxon>Brucellaceae</taxon>
        <taxon>Falsochrobactrum</taxon>
    </lineage>
</organism>
<evidence type="ECO:0000256" key="11">
    <source>
        <dbReference type="ARBA" id="ARBA00023159"/>
    </source>
</evidence>
<protein>
    <recommendedName>
        <fullName evidence="2">DNA-binding transcriptional regulator NtrC</fullName>
    </recommendedName>
    <alternativeName>
        <fullName evidence="13">Nitrogen regulation protein NR(I)</fullName>
    </alternativeName>
    <alternativeName>
        <fullName evidence="14">Nitrogen regulator I</fullName>
    </alternativeName>
</protein>
<keyword evidence="8" id="KW-0902">Two-component regulatory system</keyword>
<evidence type="ECO:0000256" key="15">
    <source>
        <dbReference type="ARBA" id="ARBA00043886"/>
    </source>
</evidence>
<dbReference type="PROSITE" id="PS50045">
    <property type="entry name" value="SIGMA54_INTERACT_4"/>
    <property type="match status" value="1"/>
</dbReference>
<dbReference type="GO" id="GO:0005524">
    <property type="term" value="F:ATP binding"/>
    <property type="evidence" value="ECO:0007669"/>
    <property type="project" value="UniProtKB-KW"/>
</dbReference>
<comment type="caution">
    <text evidence="20">The sequence shown here is derived from an EMBL/GenBank/DDBJ whole genome shotgun (WGS) entry which is preliminary data.</text>
</comment>
<reference evidence="20 21" key="1">
    <citation type="submission" date="2018-05" db="EMBL/GenBank/DDBJ databases">
        <title>Comparative genomic sequence analysis between strain HN4 and CCM 8460T (Falsochrobactrum ovis) will provide more evidence to prove that HN4 is a new species of Falsochrobactrum.</title>
        <authorList>
            <person name="Lyu W."/>
            <person name="Sun L."/>
            <person name="Yao L."/>
        </authorList>
    </citation>
    <scope>NUCLEOTIDE SEQUENCE [LARGE SCALE GENOMIC DNA]</scope>
    <source>
        <strain evidence="20 21">HN4</strain>
    </source>
</reference>
<dbReference type="PANTHER" id="PTHR32071:SF95">
    <property type="entry name" value="DNA-BINDING TRANSCRIPTIONAL REGULATOR NTRC"/>
    <property type="match status" value="1"/>
</dbReference>
<dbReference type="Pfam" id="PF00158">
    <property type="entry name" value="Sigma54_activat"/>
    <property type="match status" value="1"/>
</dbReference>
<dbReference type="OrthoDB" id="9804019at2"/>
<evidence type="ECO:0000256" key="8">
    <source>
        <dbReference type="ARBA" id="ARBA00023012"/>
    </source>
</evidence>
<dbReference type="Pfam" id="PF25601">
    <property type="entry name" value="AAA_lid_14"/>
    <property type="match status" value="1"/>
</dbReference>
<dbReference type="Gene3D" id="3.40.50.2300">
    <property type="match status" value="1"/>
</dbReference>
<feature type="region of interest" description="Disordered" evidence="17">
    <location>
        <begin position="477"/>
        <end position="498"/>
    </location>
</feature>
<evidence type="ECO:0000256" key="9">
    <source>
        <dbReference type="ARBA" id="ARBA00023015"/>
    </source>
</evidence>
<keyword evidence="11" id="KW-0010">Activator</keyword>
<dbReference type="InterPro" id="IPR058031">
    <property type="entry name" value="AAA_lid_NorR"/>
</dbReference>
<keyword evidence="12" id="KW-0804">Transcription</keyword>
<dbReference type="SMART" id="SM00448">
    <property type="entry name" value="REC"/>
    <property type="match status" value="1"/>
</dbReference>
<dbReference type="SUPFAM" id="SSF52540">
    <property type="entry name" value="P-loop containing nucleoside triphosphate hydrolases"/>
    <property type="match status" value="1"/>
</dbReference>
<evidence type="ECO:0000313" key="21">
    <source>
        <dbReference type="Proteomes" id="UP000245865"/>
    </source>
</evidence>
<dbReference type="Gene3D" id="3.40.50.300">
    <property type="entry name" value="P-loop containing nucleotide triphosphate hydrolases"/>
    <property type="match status" value="1"/>
</dbReference>
<dbReference type="GO" id="GO:0000160">
    <property type="term" value="P:phosphorelay signal transduction system"/>
    <property type="evidence" value="ECO:0007669"/>
    <property type="project" value="UniProtKB-KW"/>
</dbReference>
<dbReference type="SUPFAM" id="SSF46689">
    <property type="entry name" value="Homeodomain-like"/>
    <property type="match status" value="1"/>
</dbReference>
<keyword evidence="21" id="KW-1185">Reference proteome</keyword>
<evidence type="ECO:0000256" key="2">
    <source>
        <dbReference type="ARBA" id="ARBA00019059"/>
    </source>
</evidence>
<evidence type="ECO:0000256" key="3">
    <source>
        <dbReference type="ARBA" id="ARBA00022490"/>
    </source>
</evidence>
<evidence type="ECO:0000256" key="17">
    <source>
        <dbReference type="SAM" id="MobiDB-lite"/>
    </source>
</evidence>
<evidence type="ECO:0000256" key="6">
    <source>
        <dbReference type="ARBA" id="ARBA00022741"/>
    </source>
</evidence>
<comment type="function">
    <text evidence="15">Member of the two-component regulatory system NtrB/NtrC, which controls expression of the nitrogen-regulated (ntr) genes in response to nitrogen limitation. Phosphorylated NtrC binds directly to DNA and stimulates the formation of open promoter-sigma54-RNA polymerase complexes.</text>
</comment>
<feature type="domain" description="Sigma-54 factor interaction" evidence="18">
    <location>
        <begin position="144"/>
        <end position="370"/>
    </location>
</feature>
<evidence type="ECO:0000256" key="4">
    <source>
        <dbReference type="ARBA" id="ARBA00022491"/>
    </source>
</evidence>
<dbReference type="PANTHER" id="PTHR32071">
    <property type="entry name" value="TRANSCRIPTIONAL REGULATORY PROTEIN"/>
    <property type="match status" value="1"/>
</dbReference>
<evidence type="ECO:0000256" key="10">
    <source>
        <dbReference type="ARBA" id="ARBA00023125"/>
    </source>
</evidence>
<dbReference type="PROSITE" id="PS00688">
    <property type="entry name" value="SIGMA54_INTERACT_3"/>
    <property type="match status" value="1"/>
</dbReference>
<dbReference type="AlphaFoldDB" id="A0A316JQ53"/>
<keyword evidence="3" id="KW-0963">Cytoplasm</keyword>